<evidence type="ECO:0000313" key="2">
    <source>
        <dbReference type="EMBL" id="MEK7951748.1"/>
    </source>
</evidence>
<feature type="transmembrane region" description="Helical" evidence="1">
    <location>
        <begin position="48"/>
        <end position="66"/>
    </location>
</feature>
<keyword evidence="3" id="KW-1185">Reference proteome</keyword>
<keyword evidence="1" id="KW-1133">Transmembrane helix</keyword>
<sequence>MSNPYAPPSIQEDALETRSNKGTILRSIGALALSYHVVRILLRPFPTIFGIPLESAMIMALFIYGFLRGGKKFHLSIALFMALSIAVQVYFGSRAIAHPERLPFPMDPHPWRQLVIAEVPFAIALACASLLYLGARRASGPAH</sequence>
<protein>
    <recommendedName>
        <fullName evidence="4">Transmembrane protein</fullName>
    </recommendedName>
</protein>
<dbReference type="Proteomes" id="UP001371305">
    <property type="component" value="Unassembled WGS sequence"/>
</dbReference>
<keyword evidence="1" id="KW-0812">Transmembrane</keyword>
<evidence type="ECO:0000313" key="3">
    <source>
        <dbReference type="Proteomes" id="UP001371305"/>
    </source>
</evidence>
<keyword evidence="1" id="KW-0472">Membrane</keyword>
<proteinExistence type="predicted"/>
<comment type="caution">
    <text evidence="2">The sequence shown here is derived from an EMBL/GenBank/DDBJ whole genome shotgun (WGS) entry which is preliminary data.</text>
</comment>
<accession>A0ABU9AVH7</accession>
<reference evidence="2 3" key="1">
    <citation type="submission" date="2024-04" db="EMBL/GenBank/DDBJ databases">
        <title>Luteolibacter sp. isolated from soil.</title>
        <authorList>
            <person name="An J."/>
        </authorList>
    </citation>
    <scope>NUCLEOTIDE SEQUENCE [LARGE SCALE GENOMIC DNA]</scope>
    <source>
        <strain evidence="2 3">Y139</strain>
    </source>
</reference>
<evidence type="ECO:0000256" key="1">
    <source>
        <dbReference type="SAM" id="Phobius"/>
    </source>
</evidence>
<dbReference type="EMBL" id="JBBUKT010000005">
    <property type="protein sequence ID" value="MEK7951748.1"/>
    <property type="molecule type" value="Genomic_DNA"/>
</dbReference>
<name>A0ABU9AVH7_9BACT</name>
<organism evidence="2 3">
    <name type="scientific">Luteolibacter soli</name>
    <dbReference type="NCBI Taxonomy" id="3135280"/>
    <lineage>
        <taxon>Bacteria</taxon>
        <taxon>Pseudomonadati</taxon>
        <taxon>Verrucomicrobiota</taxon>
        <taxon>Verrucomicrobiia</taxon>
        <taxon>Verrucomicrobiales</taxon>
        <taxon>Verrucomicrobiaceae</taxon>
        <taxon>Luteolibacter</taxon>
    </lineage>
</organism>
<feature type="transmembrane region" description="Helical" evidence="1">
    <location>
        <begin position="111"/>
        <end position="133"/>
    </location>
</feature>
<feature type="transmembrane region" description="Helical" evidence="1">
    <location>
        <begin position="73"/>
        <end position="91"/>
    </location>
</feature>
<gene>
    <name evidence="2" type="ORF">WKV53_14615</name>
</gene>
<dbReference type="RefSeq" id="WP_341405454.1">
    <property type="nucleotide sequence ID" value="NZ_JBBUKT010000005.1"/>
</dbReference>
<evidence type="ECO:0008006" key="4">
    <source>
        <dbReference type="Google" id="ProtNLM"/>
    </source>
</evidence>